<organism evidence="1 2">
    <name type="scientific">Deinococcus cavernae</name>
    <dbReference type="NCBI Taxonomy" id="2320857"/>
    <lineage>
        <taxon>Bacteria</taxon>
        <taxon>Thermotogati</taxon>
        <taxon>Deinococcota</taxon>
        <taxon>Deinococci</taxon>
        <taxon>Deinococcales</taxon>
        <taxon>Deinococcaceae</taxon>
        <taxon>Deinococcus</taxon>
    </lineage>
</organism>
<dbReference type="OrthoDB" id="71909at2"/>
<proteinExistence type="predicted"/>
<gene>
    <name evidence="1" type="ORF">D3875_20225</name>
</gene>
<evidence type="ECO:0000313" key="1">
    <source>
        <dbReference type="EMBL" id="RJF70021.1"/>
    </source>
</evidence>
<reference evidence="1 2" key="1">
    <citation type="submission" date="2018-09" db="EMBL/GenBank/DDBJ databases">
        <authorList>
            <person name="Zhu H."/>
        </authorList>
    </citation>
    <scope>NUCLEOTIDE SEQUENCE [LARGE SCALE GENOMIC DNA]</scope>
    <source>
        <strain evidence="1 2">K2S05-167</strain>
    </source>
</reference>
<accession>A0A418V259</accession>
<comment type="caution">
    <text evidence="1">The sequence shown here is derived from an EMBL/GenBank/DDBJ whole genome shotgun (WGS) entry which is preliminary data.</text>
</comment>
<sequence length="112" mass="12969">MQGHYMMYHNPERMEEDCEEAQMYERVATAKQGIANQLAAENGIIWCVGRKWDDDAFYLYQRIDGAYPEPGDAEFPVHLVARHSLKRVKWLISRKTLLQGCLQASALWSSAY</sequence>
<evidence type="ECO:0000313" key="2">
    <source>
        <dbReference type="Proteomes" id="UP000286287"/>
    </source>
</evidence>
<dbReference type="RefSeq" id="WP_119766675.1">
    <property type="nucleotide sequence ID" value="NZ_QYUJ01000016.1"/>
</dbReference>
<dbReference type="AlphaFoldDB" id="A0A418V259"/>
<name>A0A418V259_9DEIO</name>
<dbReference type="EMBL" id="QYUJ01000016">
    <property type="protein sequence ID" value="RJF70021.1"/>
    <property type="molecule type" value="Genomic_DNA"/>
</dbReference>
<keyword evidence="2" id="KW-1185">Reference proteome</keyword>
<dbReference type="Proteomes" id="UP000286287">
    <property type="component" value="Unassembled WGS sequence"/>
</dbReference>
<protein>
    <submittedName>
        <fullName evidence="1">Uncharacterized protein</fullName>
    </submittedName>
</protein>